<protein>
    <submittedName>
        <fullName evidence="3">Glycosyltransferase involved in cell wall biosynthesis</fullName>
    </submittedName>
</protein>
<dbReference type="GO" id="GO:0016758">
    <property type="term" value="F:hexosyltransferase activity"/>
    <property type="evidence" value="ECO:0007669"/>
    <property type="project" value="TreeGrafter"/>
</dbReference>
<proteinExistence type="predicted"/>
<dbReference type="Proteomes" id="UP000582837">
    <property type="component" value="Unassembled WGS sequence"/>
</dbReference>
<name>A0A841H4T6_9BACT</name>
<comment type="caution">
    <text evidence="3">The sequence shown here is derived from an EMBL/GenBank/DDBJ whole genome shotgun (WGS) entry which is preliminary data.</text>
</comment>
<dbReference type="InterPro" id="IPR001296">
    <property type="entry name" value="Glyco_trans_1"/>
</dbReference>
<dbReference type="PANTHER" id="PTHR45947">
    <property type="entry name" value="SULFOQUINOVOSYL TRANSFERASE SQD2"/>
    <property type="match status" value="1"/>
</dbReference>
<gene>
    <name evidence="3" type="ORF">HNQ61_004572</name>
</gene>
<dbReference type="CDD" id="cd03801">
    <property type="entry name" value="GT4_PimA-like"/>
    <property type="match status" value="1"/>
</dbReference>
<dbReference type="RefSeq" id="WP_170037040.1">
    <property type="nucleotide sequence ID" value="NZ_JABDTL010000002.1"/>
</dbReference>
<feature type="domain" description="Glycosyl transferase family 1" evidence="1">
    <location>
        <begin position="184"/>
        <end position="340"/>
    </location>
</feature>
<evidence type="ECO:0000259" key="1">
    <source>
        <dbReference type="Pfam" id="PF00534"/>
    </source>
</evidence>
<dbReference type="Pfam" id="PF13439">
    <property type="entry name" value="Glyco_transf_4"/>
    <property type="match status" value="1"/>
</dbReference>
<keyword evidence="4" id="KW-1185">Reference proteome</keyword>
<dbReference type="Gene3D" id="3.40.50.2000">
    <property type="entry name" value="Glycogen Phosphorylase B"/>
    <property type="match status" value="2"/>
</dbReference>
<feature type="domain" description="Glycosyltransferase subfamily 4-like N-terminal" evidence="2">
    <location>
        <begin position="19"/>
        <end position="176"/>
    </location>
</feature>
<dbReference type="PANTHER" id="PTHR45947:SF3">
    <property type="entry name" value="SULFOQUINOVOSYL TRANSFERASE SQD2"/>
    <property type="match status" value="1"/>
</dbReference>
<evidence type="ECO:0000313" key="4">
    <source>
        <dbReference type="Proteomes" id="UP000582837"/>
    </source>
</evidence>
<keyword evidence="3" id="KW-0808">Transferase</keyword>
<dbReference type="SUPFAM" id="SSF53756">
    <property type="entry name" value="UDP-Glycosyltransferase/glycogen phosphorylase"/>
    <property type="match status" value="1"/>
</dbReference>
<dbReference type="Pfam" id="PF00534">
    <property type="entry name" value="Glycos_transf_1"/>
    <property type="match status" value="1"/>
</dbReference>
<organism evidence="3 4">
    <name type="scientific">Longimicrobium terrae</name>
    <dbReference type="NCBI Taxonomy" id="1639882"/>
    <lineage>
        <taxon>Bacteria</taxon>
        <taxon>Pseudomonadati</taxon>
        <taxon>Gemmatimonadota</taxon>
        <taxon>Longimicrobiia</taxon>
        <taxon>Longimicrobiales</taxon>
        <taxon>Longimicrobiaceae</taxon>
        <taxon>Longimicrobium</taxon>
    </lineage>
</organism>
<dbReference type="AlphaFoldDB" id="A0A841H4T6"/>
<dbReference type="EMBL" id="JACHIA010000019">
    <property type="protein sequence ID" value="MBB6072906.1"/>
    <property type="molecule type" value="Genomic_DNA"/>
</dbReference>
<accession>A0A841H4T6</accession>
<dbReference type="InterPro" id="IPR028098">
    <property type="entry name" value="Glyco_trans_4-like_N"/>
</dbReference>
<sequence>MLRVLHIIYDDPANPWVAGGGAVRVLELYRHLADRVDVTVATGNYPGARDETIGGVRYVRLGAPGPYAYSRLTYARAANALLRSAAYDAAVFDFSTYTPVFVPTDRPAGITVHHVSGPTARARWGPVLAPAIGRLERMMIRRAARLSATSLATRDLLRALAPGVPIDMVYAGVPDELFTLPRAPEEYLLYFGRLDVFQKGLDTLLEAVALLARERPGLELRIAGRGKDAERVAAMSRALGIDGNIRMLGAVSEQERQALFAGAAVQLMPSRFEGFGMVAAEAMAAGVPLVAAAAGSLPEVVDAPRGGLTVPAGDAAALAEATARLLDDRAERARLSRSARVSAERFRWAAVAADHLAFLHRIAEGRTAPPSPSARP</sequence>
<evidence type="ECO:0000313" key="3">
    <source>
        <dbReference type="EMBL" id="MBB6072906.1"/>
    </source>
</evidence>
<reference evidence="3 4" key="1">
    <citation type="submission" date="2020-08" db="EMBL/GenBank/DDBJ databases">
        <title>Genomic Encyclopedia of Type Strains, Phase IV (KMG-IV): sequencing the most valuable type-strain genomes for metagenomic binning, comparative biology and taxonomic classification.</title>
        <authorList>
            <person name="Goeker M."/>
        </authorList>
    </citation>
    <scope>NUCLEOTIDE SEQUENCE [LARGE SCALE GENOMIC DNA]</scope>
    <source>
        <strain evidence="3 4">DSM 29007</strain>
    </source>
</reference>
<dbReference type="InterPro" id="IPR050194">
    <property type="entry name" value="Glycosyltransferase_grp1"/>
</dbReference>
<evidence type="ECO:0000259" key="2">
    <source>
        <dbReference type="Pfam" id="PF13439"/>
    </source>
</evidence>